<comment type="caution">
    <text evidence="1">The sequence shown here is derived from an EMBL/GenBank/DDBJ whole genome shotgun (WGS) entry which is preliminary data.</text>
</comment>
<name>A0ABT8CL58_9VIBR</name>
<evidence type="ECO:0000313" key="1">
    <source>
        <dbReference type="EMBL" id="MDN3702090.1"/>
    </source>
</evidence>
<protein>
    <submittedName>
        <fullName evidence="1">Integrase</fullName>
    </submittedName>
</protein>
<gene>
    <name evidence="1" type="ORF">QWY96_16470</name>
</gene>
<keyword evidence="2" id="KW-1185">Reference proteome</keyword>
<proteinExistence type="predicted"/>
<dbReference type="RefSeq" id="WP_290334933.1">
    <property type="nucleotide sequence ID" value="NZ_JAUFQY010000002.1"/>
</dbReference>
<evidence type="ECO:0000313" key="2">
    <source>
        <dbReference type="Proteomes" id="UP001223712"/>
    </source>
</evidence>
<organism evidence="1 2">
    <name type="scientific">Vibrio artabrorum</name>
    <dbReference type="NCBI Taxonomy" id="446374"/>
    <lineage>
        <taxon>Bacteria</taxon>
        <taxon>Pseudomonadati</taxon>
        <taxon>Pseudomonadota</taxon>
        <taxon>Gammaproteobacteria</taxon>
        <taxon>Vibrionales</taxon>
        <taxon>Vibrionaceae</taxon>
        <taxon>Vibrio</taxon>
    </lineage>
</organism>
<dbReference type="EMBL" id="JAUFQY010000002">
    <property type="protein sequence ID" value="MDN3702090.1"/>
    <property type="molecule type" value="Genomic_DNA"/>
</dbReference>
<reference evidence="2" key="1">
    <citation type="journal article" date="2019" name="Int. J. Syst. Evol. Microbiol.">
        <title>The Global Catalogue of Microorganisms (GCM) 10K type strain sequencing project: providing services to taxonomists for standard genome sequencing and annotation.</title>
        <authorList>
            <consortium name="The Broad Institute Genomics Platform"/>
            <consortium name="The Broad Institute Genome Sequencing Center for Infectious Disease"/>
            <person name="Wu L."/>
            <person name="Ma J."/>
        </authorList>
    </citation>
    <scope>NUCLEOTIDE SEQUENCE [LARGE SCALE GENOMIC DNA]</scope>
    <source>
        <strain evidence="2">CECT 7226</strain>
    </source>
</reference>
<dbReference type="Proteomes" id="UP001223712">
    <property type="component" value="Unassembled WGS sequence"/>
</dbReference>
<sequence>MITKKTKEIRWCDITLGDGKLLTSDKHKPLLNAFKFWLIAYDNPHENGGKLVSSKTAVKKYNQILVLINTILLNGDSLKLPEFHLQKVTDEFWLKLLLTIAKHSGSVINELYETNSRIKDLLDNVVVPTEEVEAFKVKYPHTTRELASDDMTLNLKDRVKACCWLHKQRYYANKTRDKYGHRKPQGNNVVLKKLLFEGIIFTDDITIPTIPELELKPIPISTEYKAIANKERGNGSSPDSLGYWLNVIKMINTNVDKIGVCDFRPVTSDISVATIQKLATLRKQGRTKTLPPEFVFDLFRDSYELLKQFCPPPKEKGINFWANMLDLLVEANSKLSGQDTNPQRPNSRSMAFDESLHWNMPTSELGHWLKFEAIDLVHSCFKKLGVKQFEAISSSDKSRHTRIRNNESMLELFNILQGAVQLLVGAIMARRVDELVSMKPYGNLVYIDDHGKSLTDSNPYIDDNEGWSLRFSVKKTGIKGKNLTEVRPIPLSIARFVWQLEQFNQQAIESSLDKKGELCLFNYIDTQTFKMGKRNSDGFNAAFDALCDYFETATVEIGNGKYRRHYVRQHQLRRFFALVFFWSKGYENMEALRWMLAHSDLEHLHNYITESESGAVLNSAKASTIVQSVIGRKSMIDDLNEVEKLRKTIAKRLTNDASRMLYVKALDEAVWDFEDGNEYQTVPHIKKLQAEQDLENEVLTLLEDGSIALYPEFFTVENENGEEVKSFNLILKVNELENE</sequence>
<accession>A0ABT8CL58</accession>